<reference evidence="2" key="1">
    <citation type="submission" date="2022-05" db="EMBL/GenBank/DDBJ databases">
        <title>Metagenome Sequencing of an Archaeal-Dominated Microbial Community from a Hot Spring at the Los Azufres Geothermal Field, Mexico.</title>
        <authorList>
            <person name="Marin-Paredes R."/>
            <person name="Martinez-Romero E."/>
            <person name="Servin-Garciduenas L.E."/>
        </authorList>
    </citation>
    <scope>NUCLEOTIDE SEQUENCE</scope>
    <source>
        <strain evidence="2">AZ1-454</strain>
    </source>
</reference>
<dbReference type="AlphaFoldDB" id="A0AAE3FL01"/>
<accession>A0AAE3FL01</accession>
<proteinExistence type="predicted"/>
<gene>
    <name evidence="2" type="ORF">TQ35_004025</name>
</gene>
<name>A0AAE3FL01_9CREN</name>
<dbReference type="EMBL" id="JZWS02000002">
    <property type="protein sequence ID" value="MCL7343724.1"/>
    <property type="molecule type" value="Genomic_DNA"/>
</dbReference>
<feature type="region of interest" description="Disordered" evidence="1">
    <location>
        <begin position="102"/>
        <end position="122"/>
    </location>
</feature>
<protein>
    <submittedName>
        <fullName evidence="2">Uncharacterized protein</fullName>
    </submittedName>
</protein>
<evidence type="ECO:0000256" key="1">
    <source>
        <dbReference type="SAM" id="MobiDB-lite"/>
    </source>
</evidence>
<evidence type="ECO:0000313" key="2">
    <source>
        <dbReference type="EMBL" id="MCL7343724.1"/>
    </source>
</evidence>
<sequence length="122" mass="13514">MYVLWLKYYNKIIVEGMKFPGENYRELRVTVKPSSSVLLEVEGKCTILVNGVNGWATIRVNGKAKEKVFKIRLLKANGRLEIINESKVFSIDVIVRCSSKLSPAHSASGASNEALDEGRQGG</sequence>
<comment type="caution">
    <text evidence="2">The sequence shown here is derived from an EMBL/GenBank/DDBJ whole genome shotgun (WGS) entry which is preliminary data.</text>
</comment>
<organism evidence="2">
    <name type="scientific">Candidatus Aramenus sulfurataquae</name>
    <dbReference type="NCBI Taxonomy" id="1326980"/>
    <lineage>
        <taxon>Archaea</taxon>
        <taxon>Thermoproteota</taxon>
        <taxon>Thermoprotei</taxon>
        <taxon>Sulfolobales</taxon>
        <taxon>Sulfolobaceae</taxon>
        <taxon>Candidatus Aramenus</taxon>
    </lineage>
</organism>